<reference evidence="2 3" key="1">
    <citation type="submission" date="2015-04" db="EMBL/GenBank/DDBJ databases">
        <authorList>
            <person name="Syromyatnikov M.Y."/>
            <person name="Popov V.N."/>
        </authorList>
    </citation>
    <scope>NUCLEOTIDE SEQUENCE [LARGE SCALE GENOMIC DNA]</scope>
</reference>
<organism evidence="2 3">
    <name type="scientific">Clunio marinus</name>
    <dbReference type="NCBI Taxonomy" id="568069"/>
    <lineage>
        <taxon>Eukaryota</taxon>
        <taxon>Metazoa</taxon>
        <taxon>Ecdysozoa</taxon>
        <taxon>Arthropoda</taxon>
        <taxon>Hexapoda</taxon>
        <taxon>Insecta</taxon>
        <taxon>Pterygota</taxon>
        <taxon>Neoptera</taxon>
        <taxon>Endopterygota</taxon>
        <taxon>Diptera</taxon>
        <taxon>Nematocera</taxon>
        <taxon>Chironomoidea</taxon>
        <taxon>Chironomidae</taxon>
        <taxon>Clunio</taxon>
    </lineage>
</organism>
<sequence length="138" mass="16247">METRSRTTKLIVKNVEMLESSKFDKFDKVSQWLDKLDTFEYHQHQKNPQIGGTANQQNTSSPRYILTNRKNKRKSSTQCRSKIKKFRENDVQFEYDLDELESPGHKLKRLKIDSNTNIKYCSVPVQKMNANELNFNGT</sequence>
<feature type="compositionally biased region" description="Polar residues" evidence="1">
    <location>
        <begin position="46"/>
        <end position="62"/>
    </location>
</feature>
<keyword evidence="3" id="KW-1185">Reference proteome</keyword>
<dbReference type="Proteomes" id="UP000183832">
    <property type="component" value="Unassembled WGS sequence"/>
</dbReference>
<dbReference type="EMBL" id="CVRI01000066">
    <property type="protein sequence ID" value="CRL06009.1"/>
    <property type="molecule type" value="Genomic_DNA"/>
</dbReference>
<feature type="compositionally biased region" description="Basic residues" evidence="1">
    <location>
        <begin position="69"/>
        <end position="80"/>
    </location>
</feature>
<evidence type="ECO:0000313" key="2">
    <source>
        <dbReference type="EMBL" id="CRL06009.1"/>
    </source>
</evidence>
<evidence type="ECO:0000256" key="1">
    <source>
        <dbReference type="SAM" id="MobiDB-lite"/>
    </source>
</evidence>
<feature type="region of interest" description="Disordered" evidence="1">
    <location>
        <begin position="44"/>
        <end position="80"/>
    </location>
</feature>
<proteinExistence type="predicted"/>
<dbReference type="OrthoDB" id="7786671at2759"/>
<evidence type="ECO:0000313" key="3">
    <source>
        <dbReference type="Proteomes" id="UP000183832"/>
    </source>
</evidence>
<accession>A0A1J1J551</accession>
<gene>
    <name evidence="2" type="ORF">CLUMA_CG019292</name>
</gene>
<protein>
    <submittedName>
        <fullName evidence="2">CLUMA_CG019292, isoform A</fullName>
    </submittedName>
</protein>
<dbReference type="AlphaFoldDB" id="A0A1J1J551"/>
<name>A0A1J1J551_9DIPT</name>